<dbReference type="Proteomes" id="UP001190700">
    <property type="component" value="Unassembled WGS sequence"/>
</dbReference>
<accession>A0AAE0BYB1</accession>
<gene>
    <name evidence="7" type="ORF">CYMTET_45403</name>
</gene>
<comment type="caution">
    <text evidence="7">The sequence shown here is derived from an EMBL/GenBank/DDBJ whole genome shotgun (WGS) entry which is preliminary data.</text>
</comment>
<dbReference type="Pfam" id="PF13720">
    <property type="entry name" value="Acetyltransf_11"/>
    <property type="match status" value="1"/>
</dbReference>
<dbReference type="PANTHER" id="PTHR43480:SF1">
    <property type="entry name" value="ACYL-[ACYL-CARRIER-PROTEIN]--UDP-N-ACETYLGLUCOSAMINE O-ACYLTRANSFERASE, MITOCHONDRIAL-RELATED"/>
    <property type="match status" value="1"/>
</dbReference>
<keyword evidence="3" id="KW-0808">Transferase</keyword>
<evidence type="ECO:0000256" key="3">
    <source>
        <dbReference type="ARBA" id="ARBA00022679"/>
    </source>
</evidence>
<reference evidence="7 8" key="1">
    <citation type="journal article" date="2015" name="Genome Biol. Evol.">
        <title>Comparative Genomics of a Bacterivorous Green Alga Reveals Evolutionary Causalities and Consequences of Phago-Mixotrophic Mode of Nutrition.</title>
        <authorList>
            <person name="Burns J.A."/>
            <person name="Paasch A."/>
            <person name="Narechania A."/>
            <person name="Kim E."/>
        </authorList>
    </citation>
    <scope>NUCLEOTIDE SEQUENCE [LARGE SCALE GENOMIC DNA]</scope>
    <source>
        <strain evidence="7 8">PLY_AMNH</strain>
    </source>
</reference>
<dbReference type="InterPro" id="IPR011004">
    <property type="entry name" value="Trimer_LpxA-like_sf"/>
</dbReference>
<organism evidence="7 8">
    <name type="scientific">Cymbomonas tetramitiformis</name>
    <dbReference type="NCBI Taxonomy" id="36881"/>
    <lineage>
        <taxon>Eukaryota</taxon>
        <taxon>Viridiplantae</taxon>
        <taxon>Chlorophyta</taxon>
        <taxon>Pyramimonadophyceae</taxon>
        <taxon>Pyramimonadales</taxon>
        <taxon>Pyramimonadaceae</taxon>
        <taxon>Cymbomonas</taxon>
    </lineage>
</organism>
<keyword evidence="1" id="KW-0444">Lipid biosynthesis</keyword>
<dbReference type="InterPro" id="IPR010137">
    <property type="entry name" value="Lipid_A_LpxA"/>
</dbReference>
<keyword evidence="2" id="KW-0441">Lipid A biosynthesis</keyword>
<evidence type="ECO:0000256" key="1">
    <source>
        <dbReference type="ARBA" id="ARBA00022516"/>
    </source>
</evidence>
<evidence type="ECO:0000313" key="7">
    <source>
        <dbReference type="EMBL" id="KAK3245011.1"/>
    </source>
</evidence>
<keyword evidence="4" id="KW-0443">Lipid metabolism</keyword>
<keyword evidence="8" id="KW-1185">Reference proteome</keyword>
<evidence type="ECO:0000256" key="2">
    <source>
        <dbReference type="ARBA" id="ARBA00022556"/>
    </source>
</evidence>
<proteinExistence type="predicted"/>
<dbReference type="EMBL" id="LGRX02031124">
    <property type="protein sequence ID" value="KAK3245011.1"/>
    <property type="molecule type" value="Genomic_DNA"/>
</dbReference>
<dbReference type="SUPFAM" id="SSF51161">
    <property type="entry name" value="Trimeric LpxA-like enzymes"/>
    <property type="match status" value="1"/>
</dbReference>
<feature type="domain" description="UDP N-acetylglucosamine O-acyltransferase C-terminal" evidence="6">
    <location>
        <begin position="122"/>
        <end position="185"/>
    </location>
</feature>
<sequence>VEDLRSERWLSIAWRTCTDLKYQGGECFLKVGNGNDFREHVQIHRSSSSDMCTSIGSHNLVMGGCHVAHDCIVGSGNILANNTLLAGHVGDYAVMGGAVAIKPFCHIGSYAFLAGGAMVEGDVPACVRAKGDRAELMGVNTEGLKRNGYDRQQIVETQRACSTLLGTGVATGGSSAATALRELAQEMLDDGKWGAAPEAVVVAGSDSQQKSEPGRRHPAVLLLQTVTEGQGRDRSPGPCRWRRADKVTQLETKVAELEVKLDALMQSTTL</sequence>
<name>A0AAE0BYB1_9CHLO</name>
<feature type="non-terminal residue" evidence="7">
    <location>
        <position position="1"/>
    </location>
</feature>
<evidence type="ECO:0000256" key="4">
    <source>
        <dbReference type="ARBA" id="ARBA00023098"/>
    </source>
</evidence>
<dbReference type="GO" id="GO:0008780">
    <property type="term" value="F:acyl-[acyl-carrier-protein]-UDP-N-acetylglucosamine O-acyltransferase activity"/>
    <property type="evidence" value="ECO:0007669"/>
    <property type="project" value="InterPro"/>
</dbReference>
<dbReference type="InterPro" id="IPR001451">
    <property type="entry name" value="Hexapep"/>
</dbReference>
<dbReference type="Gene3D" id="2.160.10.10">
    <property type="entry name" value="Hexapeptide repeat proteins"/>
    <property type="match status" value="1"/>
</dbReference>
<dbReference type="PANTHER" id="PTHR43480">
    <property type="entry name" value="ACYL-[ACYL-CARRIER-PROTEIN]--UDP-N-ACETYLGLUCOSAMINE O-ACYLTRANSFERASE"/>
    <property type="match status" value="1"/>
</dbReference>
<evidence type="ECO:0000256" key="5">
    <source>
        <dbReference type="ARBA" id="ARBA00023315"/>
    </source>
</evidence>
<keyword evidence="5" id="KW-0012">Acyltransferase</keyword>
<evidence type="ECO:0000313" key="8">
    <source>
        <dbReference type="Proteomes" id="UP001190700"/>
    </source>
</evidence>
<evidence type="ECO:0000259" key="6">
    <source>
        <dbReference type="Pfam" id="PF13720"/>
    </source>
</evidence>
<dbReference type="GO" id="GO:0016020">
    <property type="term" value="C:membrane"/>
    <property type="evidence" value="ECO:0007669"/>
    <property type="project" value="GOC"/>
</dbReference>
<dbReference type="Pfam" id="PF00132">
    <property type="entry name" value="Hexapep"/>
    <property type="match status" value="1"/>
</dbReference>
<dbReference type="GO" id="GO:0009245">
    <property type="term" value="P:lipid A biosynthetic process"/>
    <property type="evidence" value="ECO:0007669"/>
    <property type="project" value="UniProtKB-KW"/>
</dbReference>
<dbReference type="InterPro" id="IPR029098">
    <property type="entry name" value="Acetyltransf_C"/>
</dbReference>
<protein>
    <recommendedName>
        <fullName evidence="6">UDP N-acetylglucosamine O-acyltransferase C-terminal domain-containing protein</fullName>
    </recommendedName>
</protein>
<dbReference type="AlphaFoldDB" id="A0AAE0BYB1"/>